<dbReference type="Proteomes" id="UP000094412">
    <property type="component" value="Unassembled WGS sequence"/>
</dbReference>
<comment type="caution">
    <text evidence="1">The sequence shown here is derived from an EMBL/GenBank/DDBJ whole genome shotgun (WGS) entry which is preliminary data.</text>
</comment>
<dbReference type="STRING" id="1566387.QV13_23750"/>
<accession>A0A1C2DGD5</accession>
<evidence type="ECO:0000313" key="2">
    <source>
        <dbReference type="Proteomes" id="UP000094412"/>
    </source>
</evidence>
<sequence length="153" mass="16887">MQAKTRMNVYFDPGLLKQVEALALRRNVSKSAVIEAAVASFLSADASERLEAVFARRMDKLGRQIDGLDEDIAILGETVSLFIRFWLTITPPLPESAQASARAKGTERFEGFMQSLGRRLATGDRFLKELSRDVDSLRDGADHALFKTNGDPG</sequence>
<keyword evidence="2" id="KW-1185">Reference proteome</keyword>
<name>A0A1C2DGD5_9HYPH</name>
<organism evidence="1 2">
    <name type="scientific">Mesorhizobium hungaricum</name>
    <dbReference type="NCBI Taxonomy" id="1566387"/>
    <lineage>
        <taxon>Bacteria</taxon>
        <taxon>Pseudomonadati</taxon>
        <taxon>Pseudomonadota</taxon>
        <taxon>Alphaproteobacteria</taxon>
        <taxon>Hyphomicrobiales</taxon>
        <taxon>Phyllobacteriaceae</taxon>
        <taxon>Mesorhizobium</taxon>
    </lineage>
</organism>
<dbReference type="AlphaFoldDB" id="A0A1C2DGD5"/>
<proteinExistence type="predicted"/>
<protein>
    <submittedName>
        <fullName evidence="1">CopG family transcriptional regulator</fullName>
    </submittedName>
</protein>
<dbReference type="RefSeq" id="WP_024925074.1">
    <property type="nucleotide sequence ID" value="NZ_MDEO01000036.1"/>
</dbReference>
<reference evidence="1 2" key="1">
    <citation type="submission" date="2016-08" db="EMBL/GenBank/DDBJ databases">
        <title>Whole genome sequence of Mesorhizobium sp. strain UASWS1009 isolated from industrial sewage.</title>
        <authorList>
            <person name="Crovadore J."/>
            <person name="Calmin G."/>
            <person name="Chablais R."/>
            <person name="Cochard B."/>
            <person name="Lefort F."/>
        </authorList>
    </citation>
    <scope>NUCLEOTIDE SEQUENCE [LARGE SCALE GENOMIC DNA]</scope>
    <source>
        <strain evidence="1 2">UASWS1009</strain>
    </source>
</reference>
<dbReference type="CDD" id="cd21631">
    <property type="entry name" value="RHH_CopG_NikR-like"/>
    <property type="match status" value="1"/>
</dbReference>
<gene>
    <name evidence="1" type="ORF">QV13_23750</name>
</gene>
<dbReference type="OrthoDB" id="9803941at2"/>
<dbReference type="EMBL" id="MDEO01000036">
    <property type="protein sequence ID" value="OCX13706.1"/>
    <property type="molecule type" value="Genomic_DNA"/>
</dbReference>
<evidence type="ECO:0000313" key="1">
    <source>
        <dbReference type="EMBL" id="OCX13706.1"/>
    </source>
</evidence>